<keyword evidence="2" id="KW-0813">Transport</keyword>
<dbReference type="InterPro" id="IPR027417">
    <property type="entry name" value="P-loop_NTPase"/>
</dbReference>
<reference evidence="7" key="1">
    <citation type="submission" date="2021-03" db="EMBL/GenBank/DDBJ databases">
        <title>Human Oral Microbial Genomes.</title>
        <authorList>
            <person name="Johnston C.D."/>
            <person name="Chen T."/>
            <person name="Dewhirst F.E."/>
        </authorList>
    </citation>
    <scope>NUCLEOTIDE SEQUENCE</scope>
    <source>
        <strain evidence="7">F0714</strain>
    </source>
</reference>
<dbReference type="GO" id="GO:0016887">
    <property type="term" value="F:ATP hydrolysis activity"/>
    <property type="evidence" value="ECO:0007669"/>
    <property type="project" value="InterPro"/>
</dbReference>
<gene>
    <name evidence="7" type="ORF">J5A53_11020</name>
</gene>
<evidence type="ECO:0000256" key="5">
    <source>
        <dbReference type="ARBA" id="ARBA00023251"/>
    </source>
</evidence>
<evidence type="ECO:0000313" key="8">
    <source>
        <dbReference type="Proteomes" id="UP000677180"/>
    </source>
</evidence>
<dbReference type="InterPro" id="IPR003439">
    <property type="entry name" value="ABC_transporter-like_ATP-bd"/>
</dbReference>
<dbReference type="Pfam" id="PF00005">
    <property type="entry name" value="ABC_tran"/>
    <property type="match status" value="1"/>
</dbReference>
<dbReference type="RefSeq" id="WP_014846033.1">
    <property type="nucleotide sequence ID" value="NZ_CAUVFX010000012.1"/>
</dbReference>
<dbReference type="EMBL" id="CP072385">
    <property type="protein sequence ID" value="QUC10319.1"/>
    <property type="molecule type" value="Genomic_DNA"/>
</dbReference>
<dbReference type="PANTHER" id="PTHR42711:SF17">
    <property type="entry name" value="ABC TRANSPORTER ATP-BINDING PROTEIN"/>
    <property type="match status" value="1"/>
</dbReference>
<dbReference type="AlphaFoldDB" id="A0AB37I2L3"/>
<comment type="subcellular location">
    <subcellularLocation>
        <location evidence="1">Cell membrane</location>
        <topology evidence="1">Peripheral membrane protein</topology>
    </subcellularLocation>
</comment>
<organism evidence="7 8">
    <name type="scientific">Arachnia propionica</name>
    <dbReference type="NCBI Taxonomy" id="1750"/>
    <lineage>
        <taxon>Bacteria</taxon>
        <taxon>Bacillati</taxon>
        <taxon>Actinomycetota</taxon>
        <taxon>Actinomycetes</taxon>
        <taxon>Propionibacteriales</taxon>
        <taxon>Propionibacteriaceae</taxon>
        <taxon>Arachnia</taxon>
    </lineage>
</organism>
<dbReference type="GO" id="GO:0005886">
    <property type="term" value="C:plasma membrane"/>
    <property type="evidence" value="ECO:0007669"/>
    <property type="project" value="UniProtKB-SubCell"/>
</dbReference>
<dbReference type="InterPro" id="IPR003593">
    <property type="entry name" value="AAA+_ATPase"/>
</dbReference>
<dbReference type="CDD" id="cd03230">
    <property type="entry name" value="ABC_DR_subfamily_A"/>
    <property type="match status" value="1"/>
</dbReference>
<keyword evidence="3" id="KW-0547">Nucleotide-binding</keyword>
<dbReference type="InterPro" id="IPR050763">
    <property type="entry name" value="ABC_transporter_ATP-binding"/>
</dbReference>
<evidence type="ECO:0000259" key="6">
    <source>
        <dbReference type="PROSITE" id="PS50893"/>
    </source>
</evidence>
<accession>A0AB37I2L3</accession>
<protein>
    <submittedName>
        <fullName evidence="7">ABC transporter ATP-binding protein</fullName>
    </submittedName>
</protein>
<evidence type="ECO:0000256" key="3">
    <source>
        <dbReference type="ARBA" id="ARBA00022741"/>
    </source>
</evidence>
<dbReference type="GO" id="GO:0046677">
    <property type="term" value="P:response to antibiotic"/>
    <property type="evidence" value="ECO:0007669"/>
    <property type="project" value="UniProtKB-KW"/>
</dbReference>
<keyword evidence="5" id="KW-0046">Antibiotic resistance</keyword>
<evidence type="ECO:0000313" key="7">
    <source>
        <dbReference type="EMBL" id="QUC10319.1"/>
    </source>
</evidence>
<dbReference type="Proteomes" id="UP000677180">
    <property type="component" value="Chromosome"/>
</dbReference>
<evidence type="ECO:0000256" key="1">
    <source>
        <dbReference type="ARBA" id="ARBA00004202"/>
    </source>
</evidence>
<feature type="domain" description="ABC transporter" evidence="6">
    <location>
        <begin position="4"/>
        <end position="230"/>
    </location>
</feature>
<evidence type="ECO:0000256" key="2">
    <source>
        <dbReference type="ARBA" id="ARBA00022448"/>
    </source>
</evidence>
<dbReference type="PROSITE" id="PS50893">
    <property type="entry name" value="ABC_TRANSPORTER_2"/>
    <property type="match status" value="1"/>
</dbReference>
<proteinExistence type="predicted"/>
<dbReference type="GO" id="GO:0005524">
    <property type="term" value="F:ATP binding"/>
    <property type="evidence" value="ECO:0007669"/>
    <property type="project" value="UniProtKB-KW"/>
</dbReference>
<dbReference type="SUPFAM" id="SSF52540">
    <property type="entry name" value="P-loop containing nucleoside triphosphate hydrolases"/>
    <property type="match status" value="1"/>
</dbReference>
<dbReference type="PANTHER" id="PTHR42711">
    <property type="entry name" value="ABC TRANSPORTER ATP-BINDING PROTEIN"/>
    <property type="match status" value="1"/>
</dbReference>
<sequence length="307" mass="32624">MPVASFTGVTRTYPGLSHPAVDNLSFTIDSGEVLVIVGANGSGKTTAMEILCGLRLPTSGRAEFLGQPVVPGGAHRNWMGVQLQVGGLPQRLRVREALKAAECLYRDAGDVDVIIDALGLRSRMSQMVDKLSGGWQRRLDIAIACIGSPRLLVLDEPTSGLDPVARTALWEFLRDRRSKGVAVLTSTHDLAEAETYADHLLVLDEGRAILRGPVSEVLSAAGGDHRLRVLSGDPGCLSAIRAQGHTPLEAGSAISVIGDSGGLTALREKLERLRDAGEVKFSDVLLGSVRLEDVFAFAAASRKKETT</sequence>
<name>A0AB37I2L3_9ACTN</name>
<evidence type="ECO:0000256" key="4">
    <source>
        <dbReference type="ARBA" id="ARBA00022840"/>
    </source>
</evidence>
<dbReference type="Gene3D" id="3.40.50.300">
    <property type="entry name" value="P-loop containing nucleotide triphosphate hydrolases"/>
    <property type="match status" value="1"/>
</dbReference>
<keyword evidence="4 7" id="KW-0067">ATP-binding</keyword>
<dbReference type="SMART" id="SM00382">
    <property type="entry name" value="AAA"/>
    <property type="match status" value="1"/>
</dbReference>